<reference evidence="3 4" key="1">
    <citation type="submission" date="2016-10" db="EMBL/GenBank/DDBJ databases">
        <authorList>
            <person name="de Groot N.N."/>
        </authorList>
    </citation>
    <scope>NUCLEOTIDE SEQUENCE [LARGE SCALE GENOMIC DNA]</scope>
    <source>
        <strain evidence="3 4">CGMCC 4.5681</strain>
    </source>
</reference>
<gene>
    <name evidence="3" type="ORF">SAMN05421874_12861</name>
</gene>
<dbReference type="EMBL" id="FNFB01000028">
    <property type="protein sequence ID" value="SDL74263.1"/>
    <property type="molecule type" value="Genomic_DNA"/>
</dbReference>
<evidence type="ECO:0000313" key="3">
    <source>
        <dbReference type="EMBL" id="SDL74263.1"/>
    </source>
</evidence>
<dbReference type="SMART" id="SM00271">
    <property type="entry name" value="DnaJ"/>
    <property type="match status" value="1"/>
</dbReference>
<dbReference type="PANTHER" id="PTHR44272:SF3">
    <property type="entry name" value="J DOMAIN-CONTAINING PROTEIN"/>
    <property type="match status" value="1"/>
</dbReference>
<dbReference type="InterPro" id="IPR036869">
    <property type="entry name" value="J_dom_sf"/>
</dbReference>
<dbReference type="CDD" id="cd06257">
    <property type="entry name" value="DnaJ"/>
    <property type="match status" value="1"/>
</dbReference>
<feature type="region of interest" description="Disordered" evidence="1">
    <location>
        <begin position="62"/>
        <end position="116"/>
    </location>
</feature>
<accession>A0A1G9MJK0</accession>
<protein>
    <submittedName>
        <fullName evidence="3">DnaJ domain-containing protein</fullName>
    </submittedName>
</protein>
<dbReference type="PROSITE" id="PS00636">
    <property type="entry name" value="DNAJ_1"/>
    <property type="match status" value="1"/>
</dbReference>
<dbReference type="RefSeq" id="WP_245740745.1">
    <property type="nucleotide sequence ID" value="NZ_FNFB01000028.1"/>
</dbReference>
<dbReference type="Proteomes" id="UP000198683">
    <property type="component" value="Unassembled WGS sequence"/>
</dbReference>
<dbReference type="STRING" id="683260.SAMN05421874_12861"/>
<dbReference type="InterPro" id="IPR052812">
    <property type="entry name" value="Plant_DnaJ_domain"/>
</dbReference>
<dbReference type="Gene3D" id="1.10.287.110">
    <property type="entry name" value="DnaJ domain"/>
    <property type="match status" value="1"/>
</dbReference>
<feature type="region of interest" description="Disordered" evidence="1">
    <location>
        <begin position="153"/>
        <end position="174"/>
    </location>
</feature>
<organism evidence="3 4">
    <name type="scientific">Nonomuraea maritima</name>
    <dbReference type="NCBI Taxonomy" id="683260"/>
    <lineage>
        <taxon>Bacteria</taxon>
        <taxon>Bacillati</taxon>
        <taxon>Actinomycetota</taxon>
        <taxon>Actinomycetes</taxon>
        <taxon>Streptosporangiales</taxon>
        <taxon>Streptosporangiaceae</taxon>
        <taxon>Nonomuraea</taxon>
    </lineage>
</organism>
<feature type="domain" description="J" evidence="2">
    <location>
        <begin position="103"/>
        <end position="168"/>
    </location>
</feature>
<dbReference type="AlphaFoldDB" id="A0A1G9MJK0"/>
<dbReference type="PANTHER" id="PTHR44272">
    <property type="entry name" value="DNAJ DOMAIN (PROKARYOTIC HEAT SHOCK PROTEIN)"/>
    <property type="match status" value="1"/>
</dbReference>
<dbReference type="InterPro" id="IPR018253">
    <property type="entry name" value="DnaJ_domain_CS"/>
</dbReference>
<sequence>MFSKVDVGRCGDHGRPGCGRMVRWTKTEAGKWLAVDLQPDPGGNTAVRKDLHGVLRSRRVTKDQPIAPHEKLMMPHTATCPGPRKRKKEEPPPRPRPRPRAGELYERLGVDQAATQQDIKTAYRRLARELHPDKNPGDSAAAERFKGVTEAYDVLSNSERRHMYDLSGRPPRAR</sequence>
<evidence type="ECO:0000256" key="1">
    <source>
        <dbReference type="SAM" id="MobiDB-lite"/>
    </source>
</evidence>
<dbReference type="PRINTS" id="PR00625">
    <property type="entry name" value="JDOMAIN"/>
</dbReference>
<dbReference type="SUPFAM" id="SSF46565">
    <property type="entry name" value="Chaperone J-domain"/>
    <property type="match status" value="1"/>
</dbReference>
<dbReference type="InterPro" id="IPR001623">
    <property type="entry name" value="DnaJ_domain"/>
</dbReference>
<evidence type="ECO:0000259" key="2">
    <source>
        <dbReference type="PROSITE" id="PS50076"/>
    </source>
</evidence>
<keyword evidence="4" id="KW-1185">Reference proteome</keyword>
<name>A0A1G9MJK0_9ACTN</name>
<dbReference type="Pfam" id="PF00226">
    <property type="entry name" value="DnaJ"/>
    <property type="match status" value="1"/>
</dbReference>
<proteinExistence type="predicted"/>
<feature type="compositionally biased region" description="Basic and acidic residues" evidence="1">
    <location>
        <begin position="100"/>
        <end position="109"/>
    </location>
</feature>
<evidence type="ECO:0000313" key="4">
    <source>
        <dbReference type="Proteomes" id="UP000198683"/>
    </source>
</evidence>
<dbReference type="PROSITE" id="PS50076">
    <property type="entry name" value="DNAJ_2"/>
    <property type="match status" value="1"/>
</dbReference>